<feature type="region of interest" description="Disordered" evidence="1">
    <location>
        <begin position="38"/>
        <end position="124"/>
    </location>
</feature>
<dbReference type="InParanoid" id="G4ZEL4"/>
<reference evidence="2 3" key="1">
    <citation type="journal article" date="2006" name="Science">
        <title>Phytophthora genome sequences uncover evolutionary origins and mechanisms of pathogenesis.</title>
        <authorList>
            <person name="Tyler B.M."/>
            <person name="Tripathy S."/>
            <person name="Zhang X."/>
            <person name="Dehal P."/>
            <person name="Jiang R.H."/>
            <person name="Aerts A."/>
            <person name="Arredondo F.D."/>
            <person name="Baxter L."/>
            <person name="Bensasson D."/>
            <person name="Beynon J.L."/>
            <person name="Chapman J."/>
            <person name="Damasceno C.M."/>
            <person name="Dorrance A.E."/>
            <person name="Dou D."/>
            <person name="Dickerman A.W."/>
            <person name="Dubchak I.L."/>
            <person name="Garbelotto M."/>
            <person name="Gijzen M."/>
            <person name="Gordon S.G."/>
            <person name="Govers F."/>
            <person name="Grunwald N.J."/>
            <person name="Huang W."/>
            <person name="Ivors K.L."/>
            <person name="Jones R.W."/>
            <person name="Kamoun S."/>
            <person name="Krampis K."/>
            <person name="Lamour K.H."/>
            <person name="Lee M.K."/>
            <person name="McDonald W.H."/>
            <person name="Medina M."/>
            <person name="Meijer H.J."/>
            <person name="Nordberg E.K."/>
            <person name="Maclean D.J."/>
            <person name="Ospina-Giraldo M.D."/>
            <person name="Morris P.F."/>
            <person name="Phuntumart V."/>
            <person name="Putnam N.H."/>
            <person name="Rash S."/>
            <person name="Rose J.K."/>
            <person name="Sakihama Y."/>
            <person name="Salamov A.A."/>
            <person name="Savidor A."/>
            <person name="Scheuring C.F."/>
            <person name="Smith B.M."/>
            <person name="Sobral B.W."/>
            <person name="Terry A."/>
            <person name="Torto-Alalibo T.A."/>
            <person name="Win J."/>
            <person name="Xu Z."/>
            <person name="Zhang H."/>
            <person name="Grigoriev I.V."/>
            <person name="Rokhsar D.S."/>
            <person name="Boore J.L."/>
        </authorList>
    </citation>
    <scope>NUCLEOTIDE SEQUENCE [LARGE SCALE GENOMIC DNA]</scope>
    <source>
        <strain evidence="2 3">P6497</strain>
    </source>
</reference>
<gene>
    <name evidence="2" type="ORF">PHYSODRAFT_330600</name>
</gene>
<dbReference type="Proteomes" id="UP000002640">
    <property type="component" value="Unassembled WGS sequence"/>
</dbReference>
<organism evidence="2 3">
    <name type="scientific">Phytophthora sojae (strain P6497)</name>
    <name type="common">Soybean stem and root rot agent</name>
    <name type="synonym">Phytophthora megasperma f. sp. glycines</name>
    <dbReference type="NCBI Taxonomy" id="1094619"/>
    <lineage>
        <taxon>Eukaryota</taxon>
        <taxon>Sar</taxon>
        <taxon>Stramenopiles</taxon>
        <taxon>Oomycota</taxon>
        <taxon>Peronosporomycetes</taxon>
        <taxon>Peronosporales</taxon>
        <taxon>Peronosporaceae</taxon>
        <taxon>Phytophthora</taxon>
    </lineage>
</organism>
<dbReference type="EMBL" id="JH159154">
    <property type="protein sequence ID" value="EGZ16537.1"/>
    <property type="molecule type" value="Genomic_DNA"/>
</dbReference>
<evidence type="ECO:0000256" key="1">
    <source>
        <dbReference type="SAM" id="MobiDB-lite"/>
    </source>
</evidence>
<dbReference type="GeneID" id="20646143"/>
<evidence type="ECO:0000313" key="2">
    <source>
        <dbReference type="EMBL" id="EGZ16537.1"/>
    </source>
</evidence>
<name>G4ZEL4_PHYSP</name>
<feature type="region of interest" description="Disordered" evidence="1">
    <location>
        <begin position="1"/>
        <end position="21"/>
    </location>
</feature>
<keyword evidence="3" id="KW-1185">Reference proteome</keyword>
<protein>
    <submittedName>
        <fullName evidence="2">Uncharacterized protein</fullName>
    </submittedName>
</protein>
<feature type="compositionally biased region" description="Basic and acidic residues" evidence="1">
    <location>
        <begin position="90"/>
        <end position="99"/>
    </location>
</feature>
<feature type="compositionally biased region" description="Polar residues" evidence="1">
    <location>
        <begin position="56"/>
        <end position="68"/>
    </location>
</feature>
<dbReference type="AlphaFoldDB" id="G4ZEL4"/>
<sequence length="124" mass="13468">MAAGAHTDEPVINERSGDVGRHANLVLDVEANGLRAENLAGHSSATDADKPRELSAQPTTPSGLMTTASRRETPRRRGAGIRGGNDAEDSWPRKGDQGGRRKAQQHTKNADNRPEKQKQLVFRH</sequence>
<dbReference type="RefSeq" id="XP_009525595.1">
    <property type="nucleotide sequence ID" value="XM_009527300.1"/>
</dbReference>
<proteinExistence type="predicted"/>
<evidence type="ECO:0000313" key="3">
    <source>
        <dbReference type="Proteomes" id="UP000002640"/>
    </source>
</evidence>
<accession>G4ZEL4</accession>
<dbReference type="KEGG" id="psoj:PHYSODRAFT_330600"/>
<feature type="compositionally biased region" description="Basic and acidic residues" evidence="1">
    <location>
        <begin position="108"/>
        <end position="118"/>
    </location>
</feature>